<evidence type="ECO:0000313" key="3">
    <source>
        <dbReference type="Proteomes" id="UP001576776"/>
    </source>
</evidence>
<accession>A0ABV4YBW2</accession>
<dbReference type="Pfam" id="PF02698">
    <property type="entry name" value="DUF218"/>
    <property type="match status" value="1"/>
</dbReference>
<proteinExistence type="predicted"/>
<dbReference type="RefSeq" id="WP_413257791.1">
    <property type="nucleotide sequence ID" value="NZ_JBHFNS010000057.1"/>
</dbReference>
<dbReference type="Proteomes" id="UP001576776">
    <property type="component" value="Unassembled WGS sequence"/>
</dbReference>
<comment type="caution">
    <text evidence="2">The sequence shown here is derived from an EMBL/GenBank/DDBJ whole genome shotgun (WGS) entry which is preliminary data.</text>
</comment>
<reference evidence="2 3" key="1">
    <citation type="submission" date="2024-09" db="EMBL/GenBank/DDBJ databases">
        <title>Floridaenema gen nov. (Aerosakkonemataceae, Aerosakkonematales ord. nov., Cyanobacteria) from benthic tropical and subtropical fresh waters, with the description of four new species.</title>
        <authorList>
            <person name="Moretto J.A."/>
            <person name="Berthold D.E."/>
            <person name="Lefler F.W."/>
            <person name="Huang I.-S."/>
            <person name="Laughinghouse H. IV."/>
        </authorList>
    </citation>
    <scope>NUCLEOTIDE SEQUENCE [LARGE SCALE GENOMIC DNA]</scope>
    <source>
        <strain evidence="2 3">BLCC-F154</strain>
    </source>
</reference>
<evidence type="ECO:0000313" key="2">
    <source>
        <dbReference type="EMBL" id="MFB2936292.1"/>
    </source>
</evidence>
<dbReference type="InterPro" id="IPR003848">
    <property type="entry name" value="DUF218"/>
</dbReference>
<feature type="domain" description="DUF218" evidence="1">
    <location>
        <begin position="51"/>
        <end position="174"/>
    </location>
</feature>
<protein>
    <submittedName>
        <fullName evidence="2">YdcF family protein</fullName>
    </submittedName>
</protein>
<gene>
    <name evidence="2" type="ORF">ACE1B6_13655</name>
</gene>
<keyword evidence="3" id="KW-1185">Reference proteome</keyword>
<dbReference type="EMBL" id="JBHFNS010000057">
    <property type="protein sequence ID" value="MFB2936292.1"/>
    <property type="molecule type" value="Genomic_DNA"/>
</dbReference>
<dbReference type="CDD" id="cd06259">
    <property type="entry name" value="YdcF-like"/>
    <property type="match status" value="1"/>
</dbReference>
<name>A0ABV4YBW2_9CYAN</name>
<evidence type="ECO:0000259" key="1">
    <source>
        <dbReference type="Pfam" id="PF02698"/>
    </source>
</evidence>
<organism evidence="2 3">
    <name type="scientific">Floridaenema fluviatile BLCC-F154</name>
    <dbReference type="NCBI Taxonomy" id="3153640"/>
    <lineage>
        <taxon>Bacteria</taxon>
        <taxon>Bacillati</taxon>
        <taxon>Cyanobacteriota</taxon>
        <taxon>Cyanophyceae</taxon>
        <taxon>Oscillatoriophycideae</taxon>
        <taxon>Aerosakkonematales</taxon>
        <taxon>Aerosakkonemataceae</taxon>
        <taxon>Floridanema</taxon>
        <taxon>Floridanema fluviatile</taxon>
    </lineage>
</organism>
<sequence>MVLKIQPTSRRKKLRGKSSRNFNTSLKLLTLISPLLFWFSYKQIRSWETPQAVLMLGGSTSALEREKFTAKFVSEHPDLENLDIWISSGGSGKYNNYVRRIFIKAGINLEKIHFDEQAVDTVTNFTTLVDELKARGVTSVYLITSDYHIRRAQVIGEIVLGSRGIVFKTVAVPSRKSPEPVEKAIRDGARAILWVITGSTGESFSRYFSR</sequence>